<dbReference type="AlphaFoldDB" id="A0A9W9M465"/>
<feature type="region of interest" description="Disordered" evidence="5">
    <location>
        <begin position="118"/>
        <end position="142"/>
    </location>
</feature>
<evidence type="ECO:0000256" key="3">
    <source>
        <dbReference type="ARBA" id="ARBA00023163"/>
    </source>
</evidence>
<dbReference type="GO" id="GO:0003677">
    <property type="term" value="F:DNA binding"/>
    <property type="evidence" value="ECO:0007669"/>
    <property type="project" value="UniProtKB-KW"/>
</dbReference>
<evidence type="ECO:0000313" key="7">
    <source>
        <dbReference type="Proteomes" id="UP001150879"/>
    </source>
</evidence>
<dbReference type="CDD" id="cd00067">
    <property type="entry name" value="GAL4"/>
    <property type="match status" value="1"/>
</dbReference>
<keyword evidence="4" id="KW-0539">Nucleus</keyword>
<reference evidence="6" key="2">
    <citation type="journal article" date="2023" name="IMA Fungus">
        <title>Comparative genomic study of the Penicillium genus elucidates a diverse pangenome and 15 lateral gene transfer events.</title>
        <authorList>
            <person name="Petersen C."/>
            <person name="Sorensen T."/>
            <person name="Nielsen M.R."/>
            <person name="Sondergaard T.E."/>
            <person name="Sorensen J.L."/>
            <person name="Fitzpatrick D.A."/>
            <person name="Frisvad J.C."/>
            <person name="Nielsen K.L."/>
        </authorList>
    </citation>
    <scope>NUCLEOTIDE SEQUENCE</scope>
    <source>
        <strain evidence="6">IBT 16849</strain>
    </source>
</reference>
<keyword evidence="3" id="KW-0804">Transcription</keyword>
<dbReference type="SUPFAM" id="SSF57701">
    <property type="entry name" value="Zn2/Cys6 DNA-binding domain"/>
    <property type="match status" value="1"/>
</dbReference>
<reference evidence="6" key="1">
    <citation type="submission" date="2022-11" db="EMBL/GenBank/DDBJ databases">
        <authorList>
            <person name="Petersen C."/>
        </authorList>
    </citation>
    <scope>NUCLEOTIDE SEQUENCE</scope>
    <source>
        <strain evidence="6">IBT 16849</strain>
    </source>
</reference>
<dbReference type="EMBL" id="JAPQKP010000005">
    <property type="protein sequence ID" value="KAJ5188109.1"/>
    <property type="molecule type" value="Genomic_DNA"/>
</dbReference>
<evidence type="ECO:0000256" key="4">
    <source>
        <dbReference type="ARBA" id="ARBA00023242"/>
    </source>
</evidence>
<accession>A0A9W9M465</accession>
<keyword evidence="7" id="KW-1185">Reference proteome</keyword>
<gene>
    <name evidence="6" type="ORF">N7472_007123</name>
</gene>
<evidence type="ECO:0000256" key="5">
    <source>
        <dbReference type="SAM" id="MobiDB-lite"/>
    </source>
</evidence>
<dbReference type="Gene3D" id="4.10.240.10">
    <property type="entry name" value="Zn(2)-C6 fungal-type DNA-binding domain"/>
    <property type="match status" value="1"/>
</dbReference>
<evidence type="ECO:0000313" key="6">
    <source>
        <dbReference type="EMBL" id="KAJ5188109.1"/>
    </source>
</evidence>
<keyword evidence="2" id="KW-0238">DNA-binding</keyword>
<dbReference type="GO" id="GO:0008270">
    <property type="term" value="F:zinc ion binding"/>
    <property type="evidence" value="ECO:0007669"/>
    <property type="project" value="InterPro"/>
</dbReference>
<dbReference type="GO" id="GO:0000981">
    <property type="term" value="F:DNA-binding transcription factor activity, RNA polymerase II-specific"/>
    <property type="evidence" value="ECO:0007669"/>
    <property type="project" value="InterPro"/>
</dbReference>
<feature type="compositionally biased region" description="Polar residues" evidence="5">
    <location>
        <begin position="118"/>
        <end position="136"/>
    </location>
</feature>
<evidence type="ECO:0008006" key="8">
    <source>
        <dbReference type="Google" id="ProtNLM"/>
    </source>
</evidence>
<evidence type="ECO:0000256" key="2">
    <source>
        <dbReference type="ARBA" id="ARBA00023125"/>
    </source>
</evidence>
<evidence type="ECO:0000256" key="1">
    <source>
        <dbReference type="ARBA" id="ARBA00023015"/>
    </source>
</evidence>
<keyword evidence="1" id="KW-0805">Transcription regulation</keyword>
<protein>
    <recommendedName>
        <fullName evidence="8">Zn(2)-C6 fungal-type domain-containing protein</fullName>
    </recommendedName>
</protein>
<dbReference type="Proteomes" id="UP001150879">
    <property type="component" value="Unassembled WGS sequence"/>
</dbReference>
<dbReference type="InterPro" id="IPR036864">
    <property type="entry name" value="Zn2-C6_fun-type_DNA-bd_sf"/>
</dbReference>
<sequence>MFPERYSCDRCRQQKVRCLKNWELSTAVSGGRNHLTPCERCIKADVPSRPRSRREKGKDVLSPRGNTHLSQHLSGVLSSSDVAGYDLNDLMMPSLDTAMGCMDDGDPHSWINNPDLTYNIESDNRTQEGPGTNPTLSRDEGKETLTGQLMKLSNRAMGATRELECAVITTSLTVNSPVVNEAFEAANTLVHIINSIPLVNCPYGSSQPLSRDGNERQLPTEYSTIFLALASYQHVLALFHAVCDFIKRSMGCIAQGTELQQQTLHGAGSSSAQFIMVLQLIMHLLNRIGRSLRMGNRENTNQHELRFGPGGGEGGTLESIVSSAQVMLRTLPDEHVKLGEVIQELQTCIEERVYV</sequence>
<feature type="compositionally biased region" description="Polar residues" evidence="5">
    <location>
        <begin position="64"/>
        <end position="73"/>
    </location>
</feature>
<comment type="caution">
    <text evidence="6">The sequence shown here is derived from an EMBL/GenBank/DDBJ whole genome shotgun (WGS) entry which is preliminary data.</text>
</comment>
<name>A0A9W9M465_9EURO</name>
<proteinExistence type="predicted"/>
<organism evidence="6 7">
    <name type="scientific">Penicillium cf. griseofulvum</name>
    <dbReference type="NCBI Taxonomy" id="2972120"/>
    <lineage>
        <taxon>Eukaryota</taxon>
        <taxon>Fungi</taxon>
        <taxon>Dikarya</taxon>
        <taxon>Ascomycota</taxon>
        <taxon>Pezizomycotina</taxon>
        <taxon>Eurotiomycetes</taxon>
        <taxon>Eurotiomycetidae</taxon>
        <taxon>Eurotiales</taxon>
        <taxon>Aspergillaceae</taxon>
        <taxon>Penicillium</taxon>
    </lineage>
</organism>
<feature type="region of interest" description="Disordered" evidence="5">
    <location>
        <begin position="46"/>
        <end position="73"/>
    </location>
</feature>
<dbReference type="InterPro" id="IPR001138">
    <property type="entry name" value="Zn2Cys6_DnaBD"/>
</dbReference>